<keyword evidence="2 6" id="KW-0808">Transferase</keyword>
<dbReference type="RefSeq" id="WP_119513970.1">
    <property type="nucleotide sequence ID" value="NZ_QXFK01000018.1"/>
</dbReference>
<accession>A0A418NFM9</accession>
<dbReference type="Proteomes" id="UP000285092">
    <property type="component" value="Unassembled WGS sequence"/>
</dbReference>
<protein>
    <recommendedName>
        <fullName evidence="1">[acyl-carrier-protein] S-malonyltransferase</fullName>
        <ecNumber evidence="1">2.3.1.39</ecNumber>
    </recommendedName>
</protein>
<dbReference type="Gene3D" id="3.30.70.250">
    <property type="entry name" value="Malonyl-CoA ACP transacylase, ACP-binding"/>
    <property type="match status" value="1"/>
</dbReference>
<comment type="catalytic activity">
    <reaction evidence="4">
        <text>holo-[ACP] + malonyl-CoA = malonyl-[ACP] + CoA</text>
        <dbReference type="Rhea" id="RHEA:41792"/>
        <dbReference type="Rhea" id="RHEA-COMP:9623"/>
        <dbReference type="Rhea" id="RHEA-COMP:9685"/>
        <dbReference type="ChEBI" id="CHEBI:57287"/>
        <dbReference type="ChEBI" id="CHEBI:57384"/>
        <dbReference type="ChEBI" id="CHEBI:64479"/>
        <dbReference type="ChEBI" id="CHEBI:78449"/>
        <dbReference type="EC" id="2.3.1.39"/>
    </reaction>
</comment>
<keyword evidence="3" id="KW-0012">Acyltransferase</keyword>
<dbReference type="GO" id="GO:0006633">
    <property type="term" value="P:fatty acid biosynthetic process"/>
    <property type="evidence" value="ECO:0007669"/>
    <property type="project" value="TreeGrafter"/>
</dbReference>
<dbReference type="PANTHER" id="PTHR42681:SF1">
    <property type="entry name" value="MALONYL-COA-ACYL CARRIER PROTEIN TRANSACYLASE, MITOCHONDRIAL"/>
    <property type="match status" value="1"/>
</dbReference>
<dbReference type="PANTHER" id="PTHR42681">
    <property type="entry name" value="MALONYL-COA-ACYL CARRIER PROTEIN TRANSACYLASE, MITOCHONDRIAL"/>
    <property type="match status" value="1"/>
</dbReference>
<dbReference type="Gene3D" id="3.40.366.10">
    <property type="entry name" value="Malonyl-Coenzyme A Acyl Carrier Protein, domain 2"/>
    <property type="match status" value="1"/>
</dbReference>
<keyword evidence="7" id="KW-1185">Reference proteome</keyword>
<sequence>MSDRKTAVVVCPGRGTYNKAELGYLGRHFPDAALLAAFDAQRAVAGQDTLTALDGAERFSLARHTRGDNASGLIYAATLGDFLAINRERIEVVAVTGNSMGWYSALACAGAVSAEDGFTVANTMGTLMQEALIGGQLVYPFLGDDWRPDPARKAALLAVVAEIDARPDHTLALSIDLGGMLVLAGDEAGLTAFESAVEPIDGRFPMRLGNHAAFHTHLQAPVAERGQAALALDLFGQPTLPMIDGRGAVWWPRSTDVPTLRDYTLGAQVTETYDFTRAIAVAAREFAPDLFIVTGPGTTLGGAVAQSLILADWRSMGSKADFKARQDNQPLLISMGMAEQRALAAGR</sequence>
<dbReference type="InterPro" id="IPR016035">
    <property type="entry name" value="Acyl_Trfase/lysoPLipase"/>
</dbReference>
<feature type="domain" description="Malonyl-CoA:ACP transacylase (MAT)" evidence="5">
    <location>
        <begin position="31"/>
        <end position="316"/>
    </location>
</feature>
<evidence type="ECO:0000256" key="2">
    <source>
        <dbReference type="ARBA" id="ARBA00022679"/>
    </source>
</evidence>
<dbReference type="InterPro" id="IPR050858">
    <property type="entry name" value="Mal-CoA-ACP_Trans/PKS_FabD"/>
</dbReference>
<dbReference type="GO" id="GO:0004314">
    <property type="term" value="F:[acyl-carrier-protein] S-malonyltransferase activity"/>
    <property type="evidence" value="ECO:0007669"/>
    <property type="project" value="UniProtKB-EC"/>
</dbReference>
<gene>
    <name evidence="6" type="ORF">D2V04_12330</name>
</gene>
<proteinExistence type="predicted"/>
<name>A0A418NFM9_9SPHN</name>
<organism evidence="6 7">
    <name type="scientific">Pelagerythrobacter aerophilus</name>
    <dbReference type="NCBI Taxonomy" id="2306995"/>
    <lineage>
        <taxon>Bacteria</taxon>
        <taxon>Pseudomonadati</taxon>
        <taxon>Pseudomonadota</taxon>
        <taxon>Alphaproteobacteria</taxon>
        <taxon>Sphingomonadales</taxon>
        <taxon>Erythrobacteraceae</taxon>
        <taxon>Pelagerythrobacter</taxon>
    </lineage>
</organism>
<dbReference type="OrthoDB" id="5756162at2"/>
<dbReference type="EMBL" id="QXFK01000018">
    <property type="protein sequence ID" value="RIV76912.1"/>
    <property type="molecule type" value="Genomic_DNA"/>
</dbReference>
<dbReference type="EC" id="2.3.1.39" evidence="1"/>
<dbReference type="SMART" id="SM00827">
    <property type="entry name" value="PKS_AT"/>
    <property type="match status" value="1"/>
</dbReference>
<evidence type="ECO:0000256" key="4">
    <source>
        <dbReference type="ARBA" id="ARBA00048462"/>
    </source>
</evidence>
<evidence type="ECO:0000256" key="1">
    <source>
        <dbReference type="ARBA" id="ARBA00013258"/>
    </source>
</evidence>
<dbReference type="SUPFAM" id="SSF52151">
    <property type="entry name" value="FabD/lysophospholipase-like"/>
    <property type="match status" value="1"/>
</dbReference>
<evidence type="ECO:0000313" key="7">
    <source>
        <dbReference type="Proteomes" id="UP000285092"/>
    </source>
</evidence>
<evidence type="ECO:0000313" key="6">
    <source>
        <dbReference type="EMBL" id="RIV76912.1"/>
    </source>
</evidence>
<reference evidence="6 7" key="1">
    <citation type="submission" date="2018-08" db="EMBL/GenBank/DDBJ databases">
        <title>Altererythrobacter sp.Ery1 and Ery12, the genome sequencing of novel strains in genus Alterythrobacter.</title>
        <authorList>
            <person name="Cheng H."/>
            <person name="Wu Y.-H."/>
            <person name="Fang C."/>
            <person name="Xu X.-W."/>
        </authorList>
    </citation>
    <scope>NUCLEOTIDE SEQUENCE [LARGE SCALE GENOMIC DNA]</scope>
    <source>
        <strain evidence="6 7">Ery1</strain>
    </source>
</reference>
<dbReference type="AlphaFoldDB" id="A0A418NFM9"/>
<dbReference type="InterPro" id="IPR001227">
    <property type="entry name" value="Ac_transferase_dom_sf"/>
</dbReference>
<comment type="caution">
    <text evidence="6">The sequence shown here is derived from an EMBL/GenBank/DDBJ whole genome shotgun (WGS) entry which is preliminary data.</text>
</comment>
<dbReference type="InterPro" id="IPR014043">
    <property type="entry name" value="Acyl_transferase_dom"/>
</dbReference>
<evidence type="ECO:0000259" key="5">
    <source>
        <dbReference type="SMART" id="SM00827"/>
    </source>
</evidence>
<evidence type="ECO:0000256" key="3">
    <source>
        <dbReference type="ARBA" id="ARBA00023315"/>
    </source>
</evidence>